<dbReference type="InterPro" id="IPR000086">
    <property type="entry name" value="NUDIX_hydrolase_dom"/>
</dbReference>
<reference evidence="7 8" key="1">
    <citation type="submission" date="2020-07" db="EMBL/GenBank/DDBJ databases">
        <title>Novel species isolated from subtropical streams in China.</title>
        <authorList>
            <person name="Lu H."/>
        </authorList>
    </citation>
    <scope>NUCLEOTIDE SEQUENCE [LARGE SCALE GENOMIC DNA]</scope>
    <source>
        <strain evidence="7 8">FT3S</strain>
    </source>
</reference>
<gene>
    <name evidence="7" type="ORF">H3H36_18765</name>
</gene>
<accession>A0A7W2EK50</accession>
<dbReference type="InterPro" id="IPR015797">
    <property type="entry name" value="NUDIX_hydrolase-like_dom_sf"/>
</dbReference>
<dbReference type="Gene3D" id="3.90.79.10">
    <property type="entry name" value="Nucleoside Triphosphate Pyrophosphohydrolase"/>
    <property type="match status" value="1"/>
</dbReference>
<evidence type="ECO:0000256" key="2">
    <source>
        <dbReference type="ARBA" id="ARBA00005582"/>
    </source>
</evidence>
<evidence type="ECO:0000313" key="7">
    <source>
        <dbReference type="EMBL" id="MBA5607403.1"/>
    </source>
</evidence>
<dbReference type="Proteomes" id="UP000566711">
    <property type="component" value="Unassembled WGS sequence"/>
</dbReference>
<evidence type="ECO:0000256" key="3">
    <source>
        <dbReference type="ARBA" id="ARBA00022723"/>
    </source>
</evidence>
<evidence type="ECO:0000256" key="4">
    <source>
        <dbReference type="ARBA" id="ARBA00022801"/>
    </source>
</evidence>
<dbReference type="RefSeq" id="WP_182219619.1">
    <property type="nucleotide sequence ID" value="NZ_JACEZS010000017.1"/>
</dbReference>
<dbReference type="GO" id="GO:0046872">
    <property type="term" value="F:metal ion binding"/>
    <property type="evidence" value="ECO:0007669"/>
    <property type="project" value="UniProtKB-KW"/>
</dbReference>
<dbReference type="InterPro" id="IPR020084">
    <property type="entry name" value="NUDIX_hydrolase_CS"/>
</dbReference>
<evidence type="ECO:0000259" key="6">
    <source>
        <dbReference type="PROSITE" id="PS51462"/>
    </source>
</evidence>
<keyword evidence="4" id="KW-0378">Hydrolase</keyword>
<sequence length="134" mass="14492">MQKTAIVKCAAAIVRDNALLLTRKRGTTTFISPGGKPQPGEDNLDCLAREVREELDVAIQDASYLGMFRGVAAFEGIPIEMHVYLADIVGEPRASAEIEEIVWYRSDLAGPAPQVGSVFANAVIPLLLKKKLIA</sequence>
<keyword evidence="8" id="KW-1185">Reference proteome</keyword>
<dbReference type="GO" id="GO:0016818">
    <property type="term" value="F:hydrolase activity, acting on acid anhydrides, in phosphorus-containing anhydrides"/>
    <property type="evidence" value="ECO:0007669"/>
    <property type="project" value="TreeGrafter"/>
</dbReference>
<dbReference type="Pfam" id="PF00293">
    <property type="entry name" value="NUDIX"/>
    <property type="match status" value="1"/>
</dbReference>
<proteinExistence type="inferred from homology"/>
<comment type="cofactor">
    <cofactor evidence="1">
        <name>Mg(2+)</name>
        <dbReference type="ChEBI" id="CHEBI:18420"/>
    </cofactor>
</comment>
<dbReference type="AlphaFoldDB" id="A0A7W2EK50"/>
<protein>
    <submittedName>
        <fullName evidence="7">NUDIX domain-containing protein</fullName>
    </submittedName>
</protein>
<evidence type="ECO:0000313" key="8">
    <source>
        <dbReference type="Proteomes" id="UP000566711"/>
    </source>
</evidence>
<dbReference type="PANTHER" id="PTHR43758:SF8">
    <property type="entry name" value="8-OXO-DGTP DIPHOSPHATASE YTKD-RELATED"/>
    <property type="match status" value="1"/>
</dbReference>
<dbReference type="SUPFAM" id="SSF55811">
    <property type="entry name" value="Nudix"/>
    <property type="match status" value="1"/>
</dbReference>
<dbReference type="CDD" id="cd04690">
    <property type="entry name" value="NUDIX_Hydrolase"/>
    <property type="match status" value="1"/>
</dbReference>
<dbReference type="PROSITE" id="PS51462">
    <property type="entry name" value="NUDIX"/>
    <property type="match status" value="1"/>
</dbReference>
<feature type="domain" description="Nudix hydrolase" evidence="6">
    <location>
        <begin position="4"/>
        <end position="132"/>
    </location>
</feature>
<comment type="caution">
    <text evidence="7">The sequence shown here is derived from an EMBL/GenBank/DDBJ whole genome shotgun (WGS) entry which is preliminary data.</text>
</comment>
<evidence type="ECO:0000256" key="1">
    <source>
        <dbReference type="ARBA" id="ARBA00001946"/>
    </source>
</evidence>
<keyword evidence="3" id="KW-0479">Metal-binding</keyword>
<comment type="similarity">
    <text evidence="2">Belongs to the Nudix hydrolase family.</text>
</comment>
<keyword evidence="5" id="KW-0460">Magnesium</keyword>
<evidence type="ECO:0000256" key="5">
    <source>
        <dbReference type="ARBA" id="ARBA00022842"/>
    </source>
</evidence>
<organism evidence="7 8">
    <name type="scientific">Rugamonas fusca</name>
    <dbReference type="NCBI Taxonomy" id="2758568"/>
    <lineage>
        <taxon>Bacteria</taxon>
        <taxon>Pseudomonadati</taxon>
        <taxon>Pseudomonadota</taxon>
        <taxon>Betaproteobacteria</taxon>
        <taxon>Burkholderiales</taxon>
        <taxon>Oxalobacteraceae</taxon>
        <taxon>Telluria group</taxon>
        <taxon>Rugamonas</taxon>
    </lineage>
</organism>
<dbReference type="EMBL" id="JACEZS010000017">
    <property type="protein sequence ID" value="MBA5607403.1"/>
    <property type="molecule type" value="Genomic_DNA"/>
</dbReference>
<dbReference type="PANTHER" id="PTHR43758">
    <property type="entry name" value="7,8-DIHYDRO-8-OXOGUANINE TRIPHOSPHATASE"/>
    <property type="match status" value="1"/>
</dbReference>
<name>A0A7W2EK50_9BURK</name>
<dbReference type="PROSITE" id="PS00893">
    <property type="entry name" value="NUDIX_BOX"/>
    <property type="match status" value="1"/>
</dbReference>